<dbReference type="InterPro" id="IPR019734">
    <property type="entry name" value="TPR_rpt"/>
</dbReference>
<evidence type="ECO:0000313" key="5">
    <source>
        <dbReference type="Proteomes" id="UP000095347"/>
    </source>
</evidence>
<protein>
    <submittedName>
        <fullName evidence="4">Uncharacterized protein</fullName>
    </submittedName>
</protein>
<sequence>MQNTLAEGYRMHRAGNLKQAAQRYKTVLKSAPHQPDALMLMGILRYELGAYEQAVKYLSAATKVTPNNGAAHYNLGLAQQARGHFSDALKAFTEALRLTPSDANAAYGAGAALVRLGQYGEAIARLTRVEPSMLDNPGVYGCLGTAFQAQGNLGAAKTAFLRALELDADNIEALCGLSSLPATSVRPHAAFAYSEKAAKLAPDNIPALLGYAIWLEKSRRLDVAEALLLKCLKKAPRHPGAQTALARIEVSKGQFETARTRLEKLVESNDVTPEILHDAYAILGKALDKLGLYEEAFTAFEHKNRAMLNRPESRPLARDMVPHIIRITQTWLEQGGPASLPQQTTYDGHAPIFFIGFPRSGTTLMEMILGSHPALQTSGELPAMGVVLEELDNIIGRKINYPTDLGTLSDQNLNDLRAIYWQCFDQELTAPPSERTLIDKNPLNFLYLPLIRVLYPRARVLMALRDPRDVCVSNFMQAFVPNLFMIHMSDMTATANLYGQSMALWRTARDTIGLSCYEYRYEDLIDDFDATVGGVLDFFELSWDEDVRNYQSTAESTIVSTPSYTDVSNKLSRKAIGQWKHYAPFMATALEILQPDIQAFNYDKT</sequence>
<comment type="caution">
    <text evidence="4">The sequence shown here is derived from an EMBL/GenBank/DDBJ whole genome shotgun (WGS) entry which is preliminary data.</text>
</comment>
<dbReference type="PANTHER" id="PTHR44858">
    <property type="entry name" value="TETRATRICOPEPTIDE REPEAT PROTEIN 6"/>
    <property type="match status" value="1"/>
</dbReference>
<keyword evidence="1" id="KW-0677">Repeat</keyword>
<name>A0A1E5Q6U8_9PROT</name>
<keyword evidence="5" id="KW-1185">Reference proteome</keyword>
<dbReference type="Gene3D" id="3.40.50.300">
    <property type="entry name" value="P-loop containing nucleotide triphosphate hydrolases"/>
    <property type="match status" value="1"/>
</dbReference>
<keyword evidence="2 3" id="KW-0802">TPR repeat</keyword>
<organism evidence="4 5">
    <name type="scientific">Magnetovibrio blakemorei</name>
    <dbReference type="NCBI Taxonomy" id="28181"/>
    <lineage>
        <taxon>Bacteria</taxon>
        <taxon>Pseudomonadati</taxon>
        <taxon>Pseudomonadota</taxon>
        <taxon>Alphaproteobacteria</taxon>
        <taxon>Rhodospirillales</taxon>
        <taxon>Magnetovibrionaceae</taxon>
        <taxon>Magnetovibrio</taxon>
    </lineage>
</organism>
<dbReference type="SUPFAM" id="SSF52540">
    <property type="entry name" value="P-loop containing nucleoside triphosphate hydrolases"/>
    <property type="match status" value="1"/>
</dbReference>
<gene>
    <name evidence="4" type="ORF">BEN30_11730</name>
</gene>
<dbReference type="Gene3D" id="1.25.40.10">
    <property type="entry name" value="Tetratricopeptide repeat domain"/>
    <property type="match status" value="3"/>
</dbReference>
<evidence type="ECO:0000313" key="4">
    <source>
        <dbReference type="EMBL" id="OEJ66740.1"/>
    </source>
</evidence>
<reference evidence="5" key="1">
    <citation type="submission" date="2016-07" db="EMBL/GenBank/DDBJ databases">
        <authorList>
            <person name="Florea S."/>
            <person name="Webb J.S."/>
            <person name="Jaromczyk J."/>
            <person name="Schardl C.L."/>
        </authorList>
    </citation>
    <scope>NUCLEOTIDE SEQUENCE [LARGE SCALE GENOMIC DNA]</scope>
    <source>
        <strain evidence="5">MV-1</strain>
    </source>
</reference>
<proteinExistence type="predicted"/>
<dbReference type="PROSITE" id="PS50293">
    <property type="entry name" value="TPR_REGION"/>
    <property type="match status" value="1"/>
</dbReference>
<evidence type="ECO:0000256" key="1">
    <source>
        <dbReference type="ARBA" id="ARBA00022737"/>
    </source>
</evidence>
<dbReference type="InterPro" id="IPR027417">
    <property type="entry name" value="P-loop_NTPase"/>
</dbReference>
<dbReference type="EMBL" id="MCGG01000029">
    <property type="protein sequence ID" value="OEJ66740.1"/>
    <property type="molecule type" value="Genomic_DNA"/>
</dbReference>
<accession>A0A1E5Q6U8</accession>
<dbReference type="RefSeq" id="WP_069958260.1">
    <property type="nucleotide sequence ID" value="NZ_MCGG01000029.1"/>
</dbReference>
<dbReference type="SUPFAM" id="SSF48452">
    <property type="entry name" value="TPR-like"/>
    <property type="match status" value="2"/>
</dbReference>
<dbReference type="Pfam" id="PF13469">
    <property type="entry name" value="Sulfotransfer_3"/>
    <property type="match status" value="1"/>
</dbReference>
<dbReference type="STRING" id="28181.BEN30_11730"/>
<dbReference type="PANTHER" id="PTHR44858:SF1">
    <property type="entry name" value="UDP-N-ACETYLGLUCOSAMINE--PEPTIDE N-ACETYLGLUCOSAMINYLTRANSFERASE SPINDLY-RELATED"/>
    <property type="match status" value="1"/>
</dbReference>
<dbReference type="Proteomes" id="UP000095347">
    <property type="component" value="Unassembled WGS sequence"/>
</dbReference>
<evidence type="ECO:0000256" key="3">
    <source>
        <dbReference type="PROSITE-ProRule" id="PRU00339"/>
    </source>
</evidence>
<dbReference type="InterPro" id="IPR011990">
    <property type="entry name" value="TPR-like_helical_dom_sf"/>
</dbReference>
<evidence type="ECO:0000256" key="2">
    <source>
        <dbReference type="ARBA" id="ARBA00022803"/>
    </source>
</evidence>
<dbReference type="Pfam" id="PF14559">
    <property type="entry name" value="TPR_19"/>
    <property type="match status" value="2"/>
</dbReference>
<dbReference type="Pfam" id="PF13432">
    <property type="entry name" value="TPR_16"/>
    <property type="match status" value="1"/>
</dbReference>
<feature type="repeat" description="TPR" evidence="3">
    <location>
        <begin position="35"/>
        <end position="68"/>
    </location>
</feature>
<dbReference type="PROSITE" id="PS50005">
    <property type="entry name" value="TPR"/>
    <property type="match status" value="3"/>
</dbReference>
<dbReference type="SMART" id="SM00028">
    <property type="entry name" value="TPR"/>
    <property type="match status" value="5"/>
</dbReference>
<feature type="repeat" description="TPR" evidence="3">
    <location>
        <begin position="137"/>
        <end position="170"/>
    </location>
</feature>
<dbReference type="AlphaFoldDB" id="A0A1E5Q6U8"/>
<feature type="repeat" description="TPR" evidence="3">
    <location>
        <begin position="69"/>
        <end position="102"/>
    </location>
</feature>
<dbReference type="InterPro" id="IPR050498">
    <property type="entry name" value="Ycf3"/>
</dbReference>
<dbReference type="Pfam" id="PF13181">
    <property type="entry name" value="TPR_8"/>
    <property type="match status" value="1"/>
</dbReference>